<comment type="caution">
    <text evidence="2">The sequence shown here is derived from an EMBL/GenBank/DDBJ whole genome shotgun (WGS) entry which is preliminary data.</text>
</comment>
<sequence length="189" mass="21130">MARIVVSELISIDGVMEAPGGEPGFRHTNWVGKRHEAGMIDYKFQEVLDHEALLIGRVTYESFASGWPTYKGPFADRMNGMAKYVVSSTLKNPAWNNTTVLQGEPMAAIRKLKWEMKGDIVVGGSRRLVNALKQHDLVDEYRLMVFPVILGSGAQLFDRTEDATDLKLVDTRSFDNGAVVLTYHVERVS</sequence>
<dbReference type="RefSeq" id="WP_181058398.1">
    <property type="nucleotide sequence ID" value="NZ_JACDTY010000006.1"/>
</dbReference>
<dbReference type="GO" id="GO:0008703">
    <property type="term" value="F:5-amino-6-(5-phosphoribosylamino)uracil reductase activity"/>
    <property type="evidence" value="ECO:0007669"/>
    <property type="project" value="InterPro"/>
</dbReference>
<proteinExistence type="predicted"/>
<evidence type="ECO:0000313" key="3">
    <source>
        <dbReference type="Proteomes" id="UP000558284"/>
    </source>
</evidence>
<reference evidence="2 3" key="1">
    <citation type="submission" date="2020-07" db="EMBL/GenBank/DDBJ databases">
        <title>Definition of the novel symbiovar canariense within Mesorhizobium novociceri, a new species of genus Mesorhizobium nodulating Cicer canariense in the Caldera de Taburiente National Park (La Palma, Canary Islands).</title>
        <authorList>
            <person name="Leon-Barrios M."/>
            <person name="Perez-Yepez J."/>
            <person name="Flores-Felix J.D."/>
            <person name="Ramirez-Baena M.H."/>
            <person name="Pulido-Suarez L."/>
            <person name="Igual J.M."/>
            <person name="Velazquez E."/>
            <person name="Peix A."/>
        </authorList>
    </citation>
    <scope>NUCLEOTIDE SEQUENCE [LARGE SCALE GENOMIC DNA]</scope>
    <source>
        <strain evidence="2 3">CCANP35</strain>
    </source>
</reference>
<dbReference type="Pfam" id="PF01872">
    <property type="entry name" value="RibD_C"/>
    <property type="match status" value="1"/>
</dbReference>
<dbReference type="InterPro" id="IPR024072">
    <property type="entry name" value="DHFR-like_dom_sf"/>
</dbReference>
<dbReference type="Proteomes" id="UP000558284">
    <property type="component" value="Unassembled WGS sequence"/>
</dbReference>
<evidence type="ECO:0000313" key="2">
    <source>
        <dbReference type="EMBL" id="MBA1141517.1"/>
    </source>
</evidence>
<dbReference type="AlphaFoldDB" id="A0A838B607"/>
<dbReference type="PANTHER" id="PTHR38011:SF11">
    <property type="entry name" value="2,5-DIAMINO-6-RIBOSYLAMINO-4(3H)-PYRIMIDINONE 5'-PHOSPHATE REDUCTASE"/>
    <property type="match status" value="1"/>
</dbReference>
<dbReference type="InterPro" id="IPR050765">
    <property type="entry name" value="Riboflavin_Biosynth_HTPR"/>
</dbReference>
<name>A0A838B607_9HYPH</name>
<dbReference type="GO" id="GO:0009231">
    <property type="term" value="P:riboflavin biosynthetic process"/>
    <property type="evidence" value="ECO:0007669"/>
    <property type="project" value="InterPro"/>
</dbReference>
<dbReference type="PANTHER" id="PTHR38011">
    <property type="entry name" value="DIHYDROFOLATE REDUCTASE FAMILY PROTEIN (AFU_ORTHOLOGUE AFUA_8G06820)"/>
    <property type="match status" value="1"/>
</dbReference>
<dbReference type="EMBL" id="JACDTY010000006">
    <property type="protein sequence ID" value="MBA1141517.1"/>
    <property type="molecule type" value="Genomic_DNA"/>
</dbReference>
<feature type="domain" description="Bacterial bifunctional deaminase-reductase C-terminal" evidence="1">
    <location>
        <begin position="4"/>
        <end position="179"/>
    </location>
</feature>
<protein>
    <submittedName>
        <fullName evidence="2">Dihydrofolate reductase</fullName>
    </submittedName>
</protein>
<accession>A0A838B607</accession>
<dbReference type="Gene3D" id="3.40.430.10">
    <property type="entry name" value="Dihydrofolate Reductase, subunit A"/>
    <property type="match status" value="1"/>
</dbReference>
<gene>
    <name evidence="2" type="ORF">H0241_14795</name>
</gene>
<dbReference type="SUPFAM" id="SSF53597">
    <property type="entry name" value="Dihydrofolate reductase-like"/>
    <property type="match status" value="1"/>
</dbReference>
<evidence type="ECO:0000259" key="1">
    <source>
        <dbReference type="Pfam" id="PF01872"/>
    </source>
</evidence>
<dbReference type="InterPro" id="IPR002734">
    <property type="entry name" value="RibDG_C"/>
</dbReference>
<organism evidence="2 3">
    <name type="scientific">Mesorhizobium neociceri</name>
    <dbReference type="NCBI Taxonomy" id="1307853"/>
    <lineage>
        <taxon>Bacteria</taxon>
        <taxon>Pseudomonadati</taxon>
        <taxon>Pseudomonadota</taxon>
        <taxon>Alphaproteobacteria</taxon>
        <taxon>Hyphomicrobiales</taxon>
        <taxon>Phyllobacteriaceae</taxon>
        <taxon>Mesorhizobium</taxon>
    </lineage>
</organism>
<keyword evidence="3" id="KW-1185">Reference proteome</keyword>